<evidence type="ECO:0000313" key="15">
    <source>
        <dbReference type="Proteomes" id="UP000192441"/>
    </source>
</evidence>
<dbReference type="PANTHER" id="PTHR40765">
    <property type="entry name" value="ESX-2 SECRETION SYSTEM ATPASE ECCB2"/>
    <property type="match status" value="1"/>
</dbReference>
<dbReference type="Pfam" id="PF05108">
    <property type="entry name" value="T7SS_ESX1_EccB"/>
    <property type="match status" value="1"/>
</dbReference>
<dbReference type="PANTHER" id="PTHR40765:SF2">
    <property type="entry name" value="ESX-2 SECRETION SYSTEM ATPASE ECCB2"/>
    <property type="match status" value="1"/>
</dbReference>
<dbReference type="InterPro" id="IPR044857">
    <property type="entry name" value="T7SS_EccB_R1"/>
</dbReference>
<evidence type="ECO:0000313" key="13">
    <source>
        <dbReference type="EMBL" id="BBZ13814.1"/>
    </source>
</evidence>
<keyword evidence="7" id="KW-0547">Nucleotide-binding</keyword>
<reference evidence="14 15" key="1">
    <citation type="submission" date="2016-12" db="EMBL/GenBank/DDBJ databases">
        <title>The new phylogeny of genus Mycobacterium.</title>
        <authorList>
            <person name="Tortoli E."/>
            <person name="Trovato A."/>
            <person name="Cirillo D.M."/>
        </authorList>
    </citation>
    <scope>NUCLEOTIDE SEQUENCE [LARGE SCALE GENOMIC DNA]</scope>
    <source>
        <strain evidence="14 15">DSM 44624</strain>
    </source>
</reference>
<dbReference type="GO" id="GO:0005576">
    <property type="term" value="C:extracellular region"/>
    <property type="evidence" value="ECO:0007669"/>
    <property type="project" value="TreeGrafter"/>
</dbReference>
<keyword evidence="9" id="KW-0067">ATP-binding</keyword>
<keyword evidence="11 12" id="KW-0472">Membrane</keyword>
<evidence type="ECO:0000256" key="7">
    <source>
        <dbReference type="ARBA" id="ARBA00022741"/>
    </source>
</evidence>
<dbReference type="RefSeq" id="WP_083134182.1">
    <property type="nucleotide sequence ID" value="NZ_AP022606.1"/>
</dbReference>
<evidence type="ECO:0000313" key="16">
    <source>
        <dbReference type="Proteomes" id="UP000467379"/>
    </source>
</evidence>
<evidence type="ECO:0000256" key="8">
    <source>
        <dbReference type="ARBA" id="ARBA00022801"/>
    </source>
</evidence>
<reference evidence="13 16" key="2">
    <citation type="journal article" date="2019" name="Emerg. Microbes Infect.">
        <title>Comprehensive subspecies identification of 175 nontuberculous mycobacteria species based on 7547 genomic profiles.</title>
        <authorList>
            <person name="Matsumoto Y."/>
            <person name="Kinjo T."/>
            <person name="Motooka D."/>
            <person name="Nabeya D."/>
            <person name="Jung N."/>
            <person name="Uechi K."/>
            <person name="Horii T."/>
            <person name="Iida T."/>
            <person name="Fujita J."/>
            <person name="Nakamura S."/>
        </authorList>
    </citation>
    <scope>NUCLEOTIDE SEQUENCE [LARGE SCALE GENOMIC DNA]</scope>
    <source>
        <strain evidence="13 16">JCM 12687</strain>
    </source>
</reference>
<evidence type="ECO:0000256" key="3">
    <source>
        <dbReference type="ARBA" id="ARBA00022448"/>
    </source>
</evidence>
<gene>
    <name evidence="13" type="primary">eccB5</name>
    <name evidence="14" type="ORF">BST20_25410</name>
    <name evidence="13" type="ORF">MBRA_40090</name>
</gene>
<keyword evidence="8" id="KW-0378">Hydrolase</keyword>
<dbReference type="GO" id="GO:0005886">
    <property type="term" value="C:plasma membrane"/>
    <property type="evidence" value="ECO:0007669"/>
    <property type="project" value="UniProtKB-SubCell"/>
</dbReference>
<protein>
    <submittedName>
        <fullName evidence="13">ESX-5 secretion system ATPase EccB5</fullName>
    </submittedName>
    <submittedName>
        <fullName evidence="14">Type VII secretion protein EccB</fullName>
    </submittedName>
</protein>
<dbReference type="FunFam" id="3.30.2390.20:FF:000001">
    <property type="entry name" value="ESX-1 secretion system ATPase EccB1"/>
    <property type="match status" value="1"/>
</dbReference>
<comment type="subcellular location">
    <subcellularLocation>
        <location evidence="1">Cell inner membrane</location>
        <topology evidence="1">Single-pass membrane protein</topology>
    </subcellularLocation>
</comment>
<dbReference type="GO" id="GO:0005524">
    <property type="term" value="F:ATP binding"/>
    <property type="evidence" value="ECO:0007669"/>
    <property type="project" value="UniProtKB-KW"/>
</dbReference>
<dbReference type="EMBL" id="AP022606">
    <property type="protein sequence ID" value="BBZ13814.1"/>
    <property type="molecule type" value="Genomic_DNA"/>
</dbReference>
<organism evidence="14 15">
    <name type="scientific">Mycobacterium branderi</name>
    <dbReference type="NCBI Taxonomy" id="43348"/>
    <lineage>
        <taxon>Bacteria</taxon>
        <taxon>Bacillati</taxon>
        <taxon>Actinomycetota</taxon>
        <taxon>Actinomycetes</taxon>
        <taxon>Mycobacteriales</taxon>
        <taxon>Mycobacteriaceae</taxon>
        <taxon>Mycobacterium</taxon>
    </lineage>
</organism>
<evidence type="ECO:0000313" key="14">
    <source>
        <dbReference type="EMBL" id="ORA32227.1"/>
    </source>
</evidence>
<evidence type="ECO:0000256" key="10">
    <source>
        <dbReference type="ARBA" id="ARBA00022989"/>
    </source>
</evidence>
<dbReference type="EMBL" id="MVHM01000025">
    <property type="protein sequence ID" value="ORA32227.1"/>
    <property type="molecule type" value="Genomic_DNA"/>
</dbReference>
<dbReference type="GO" id="GO:0016787">
    <property type="term" value="F:hydrolase activity"/>
    <property type="evidence" value="ECO:0007669"/>
    <property type="project" value="UniProtKB-KW"/>
</dbReference>
<keyword evidence="6 12" id="KW-0812">Transmembrane</keyword>
<dbReference type="Gene3D" id="3.30.2390.20">
    <property type="entry name" value="Type VII secretion system EccB, repeat 1 domain"/>
    <property type="match status" value="1"/>
</dbReference>
<name>A0A7I7W8E1_9MYCO</name>
<proteinExistence type="inferred from homology"/>
<evidence type="ECO:0000256" key="12">
    <source>
        <dbReference type="SAM" id="Phobius"/>
    </source>
</evidence>
<dbReference type="NCBIfam" id="TIGR03919">
    <property type="entry name" value="T7SS_EccB"/>
    <property type="match status" value="1"/>
</dbReference>
<evidence type="ECO:0000256" key="2">
    <source>
        <dbReference type="ARBA" id="ARBA00008149"/>
    </source>
</evidence>
<evidence type="ECO:0000256" key="9">
    <source>
        <dbReference type="ARBA" id="ARBA00022840"/>
    </source>
</evidence>
<dbReference type="InterPro" id="IPR042485">
    <property type="entry name" value="T7SS_EccB_R3"/>
</dbReference>
<sequence>MPSEQGGQRGSGYGLGLSTRTQVTGYQFLARRTAMALTRWRVRMEIEPGRRQTLAVVASVSAAAVICLGALLWSFINPSGQLNESPIIADRDSGALYVRVGDTLYPALNLASARLIAGRADNPHKVRASQIAQQPHGPMVGIPGAPSSFSPTTPTSSSWLVCDAVTSTAGVGAPSPVTVTVIDGTPDLSNHRRVLSGSDAVVLRYGNDTWVIREGRRSRIDAGNRAVLLPLGITPEQVTQARPMSRALYDALPVGPELTVPKVPDAGSPANFPGAPGPVGTVFVTPQISGPQQYSVVLMDGVQTVTPVVAQILQNAGATPGAHLVTVAPPALAKMPVVTGLDLSAYPDGPLKVVDIRDNPATCWWWEKTAGEERARTEVVSGPTIPVAQSDTNKVVSLVKADNSGREADRVYFGPNFANFVAVTGNDPGASTTESLWWLSDSGVRFGVDNTRDARSALGLTSTPSPAPWVALRLLAPGPTLSRADALVRHDTLPTDMNPAELAVPK</sequence>
<evidence type="ECO:0000256" key="5">
    <source>
        <dbReference type="ARBA" id="ARBA00022519"/>
    </source>
</evidence>
<dbReference type="OrthoDB" id="3847604at2"/>
<reference evidence="13" key="3">
    <citation type="submission" date="2020-02" db="EMBL/GenBank/DDBJ databases">
        <authorList>
            <person name="Matsumoto Y."/>
            <person name="Kinjo T."/>
            <person name="Motooka D."/>
            <person name="Nabeya D."/>
            <person name="Jung N."/>
            <person name="Uechi K."/>
            <person name="Horii T."/>
            <person name="Iida T."/>
            <person name="Fujita J."/>
            <person name="Nakamura S."/>
        </authorList>
    </citation>
    <scope>NUCLEOTIDE SEQUENCE</scope>
    <source>
        <strain evidence="13">JCM 12687</strain>
    </source>
</reference>
<dbReference type="InterPro" id="IPR007795">
    <property type="entry name" value="T7SS_EccB"/>
</dbReference>
<keyword evidence="16" id="KW-1185">Reference proteome</keyword>
<dbReference type="Proteomes" id="UP000192441">
    <property type="component" value="Unassembled WGS sequence"/>
</dbReference>
<keyword evidence="4" id="KW-1003">Cell membrane</keyword>
<keyword evidence="5" id="KW-0997">Cell inner membrane</keyword>
<evidence type="ECO:0000256" key="6">
    <source>
        <dbReference type="ARBA" id="ARBA00022692"/>
    </source>
</evidence>
<keyword evidence="3" id="KW-0813">Transport</keyword>
<keyword evidence="10 12" id="KW-1133">Transmembrane helix</keyword>
<comment type="similarity">
    <text evidence="2">Belongs to the EccB family.</text>
</comment>
<evidence type="ECO:0000256" key="4">
    <source>
        <dbReference type="ARBA" id="ARBA00022475"/>
    </source>
</evidence>
<evidence type="ECO:0000256" key="1">
    <source>
        <dbReference type="ARBA" id="ARBA00004377"/>
    </source>
</evidence>
<dbReference type="Proteomes" id="UP000467379">
    <property type="component" value="Chromosome"/>
</dbReference>
<accession>A0A7I7W8E1</accession>
<dbReference type="Gene3D" id="2.40.50.910">
    <property type="entry name" value="Type VII secretion system EccB, repeat 3 domain"/>
    <property type="match status" value="1"/>
</dbReference>
<dbReference type="AlphaFoldDB" id="A0A7I7W8E1"/>
<evidence type="ECO:0000256" key="11">
    <source>
        <dbReference type="ARBA" id="ARBA00023136"/>
    </source>
</evidence>
<feature type="transmembrane region" description="Helical" evidence="12">
    <location>
        <begin position="53"/>
        <end position="76"/>
    </location>
</feature>